<comment type="caution">
    <text evidence="1">The sequence shown here is derived from an EMBL/GenBank/DDBJ whole genome shotgun (WGS) entry which is preliminary data.</text>
</comment>
<dbReference type="AlphaFoldDB" id="A0A9P7UCL6"/>
<keyword evidence="2" id="KW-1185">Reference proteome</keyword>
<sequence length="25" mass="3031">MTWCSFKVRETMDPFMPLRLSPVEE</sequence>
<evidence type="ECO:0000313" key="1">
    <source>
        <dbReference type="EMBL" id="KAG7050643.1"/>
    </source>
</evidence>
<dbReference type="Proteomes" id="UP000699042">
    <property type="component" value="Unassembled WGS sequence"/>
</dbReference>
<proteinExistence type="predicted"/>
<organism evidence="1 2">
    <name type="scientific">Colletotrichum scovillei</name>
    <dbReference type="NCBI Taxonomy" id="1209932"/>
    <lineage>
        <taxon>Eukaryota</taxon>
        <taxon>Fungi</taxon>
        <taxon>Dikarya</taxon>
        <taxon>Ascomycota</taxon>
        <taxon>Pezizomycotina</taxon>
        <taxon>Sordariomycetes</taxon>
        <taxon>Hypocreomycetidae</taxon>
        <taxon>Glomerellales</taxon>
        <taxon>Glomerellaceae</taxon>
        <taxon>Colletotrichum</taxon>
        <taxon>Colletotrichum acutatum species complex</taxon>
    </lineage>
</organism>
<dbReference type="EMBL" id="JAESDN010000005">
    <property type="protein sequence ID" value="KAG7050643.1"/>
    <property type="molecule type" value="Genomic_DNA"/>
</dbReference>
<evidence type="ECO:0000313" key="2">
    <source>
        <dbReference type="Proteomes" id="UP000699042"/>
    </source>
</evidence>
<accession>A0A9P7UCL6</accession>
<name>A0A9P7UCL6_9PEZI</name>
<gene>
    <name evidence="1" type="ORF">JMJ77_013386</name>
</gene>
<feature type="non-terminal residue" evidence="1">
    <location>
        <position position="25"/>
    </location>
</feature>
<reference evidence="1" key="1">
    <citation type="submission" date="2021-05" db="EMBL/GenBank/DDBJ databases">
        <title>Comparative genomics of three Colletotrichum scovillei strains and genetic complementation revealed genes involved fungal growth and virulence on chili pepper.</title>
        <authorList>
            <person name="Hsieh D.-K."/>
            <person name="Chuang S.-C."/>
            <person name="Chen C.-Y."/>
            <person name="Chao Y.-T."/>
            <person name="Lu M.-Y.J."/>
            <person name="Lee M.-H."/>
            <person name="Shih M.-C."/>
        </authorList>
    </citation>
    <scope>NUCLEOTIDE SEQUENCE</scope>
    <source>
        <strain evidence="1">Coll-153</strain>
    </source>
</reference>
<protein>
    <submittedName>
        <fullName evidence="1">Uncharacterized protein</fullName>
    </submittedName>
</protein>